<dbReference type="OrthoDB" id="250802at2759"/>
<organism evidence="7 8">
    <name type="scientific">Metschnikowia bicuspidata</name>
    <dbReference type="NCBI Taxonomy" id="27322"/>
    <lineage>
        <taxon>Eukaryota</taxon>
        <taxon>Fungi</taxon>
        <taxon>Dikarya</taxon>
        <taxon>Ascomycota</taxon>
        <taxon>Saccharomycotina</taxon>
        <taxon>Pichiomycetes</taxon>
        <taxon>Metschnikowiaceae</taxon>
        <taxon>Metschnikowia</taxon>
    </lineage>
</organism>
<evidence type="ECO:0000313" key="7">
    <source>
        <dbReference type="EMBL" id="RKP30511.1"/>
    </source>
</evidence>
<evidence type="ECO:0000256" key="6">
    <source>
        <dbReference type="SAM" id="MobiDB-lite"/>
    </source>
</evidence>
<keyword evidence="2 5" id="KW-0813">Transport</keyword>
<dbReference type="GO" id="GO:0016887">
    <property type="term" value="F:ATP hydrolysis activity"/>
    <property type="evidence" value="ECO:0007669"/>
    <property type="project" value="TreeGrafter"/>
</dbReference>
<dbReference type="GO" id="GO:0046961">
    <property type="term" value="F:proton-transporting ATPase activity, rotational mechanism"/>
    <property type="evidence" value="ECO:0007669"/>
    <property type="project" value="InterPro"/>
</dbReference>
<dbReference type="AlphaFoldDB" id="A0A4P9ZEB7"/>
<dbReference type="InterPro" id="IPR005124">
    <property type="entry name" value="V-ATPase_G"/>
</dbReference>
<dbReference type="GO" id="GO:0000221">
    <property type="term" value="C:vacuolar proton-transporting V-type ATPase, V1 domain"/>
    <property type="evidence" value="ECO:0007669"/>
    <property type="project" value="TreeGrafter"/>
</dbReference>
<evidence type="ECO:0000256" key="4">
    <source>
        <dbReference type="ARBA" id="ARBA00023065"/>
    </source>
</evidence>
<sequence length="110" mass="12418">MSSIQSLLKTEKDAAEIVNEARRYRTSRLKSAKADSQKEIDEYKTQKEAGLTKFANEHTGLNESIEKESEKQVEEALKSIQQKLAEKRSVVVKMLVEAATKPTPEMHINA</sequence>
<proteinExistence type="inferred from homology"/>
<accession>A0A4P9ZEB7</accession>
<comment type="similarity">
    <text evidence="1 5">Belongs to the V-ATPase G subunit family.</text>
</comment>
<dbReference type="Pfam" id="PF03179">
    <property type="entry name" value="V-ATPase_G"/>
    <property type="match status" value="1"/>
</dbReference>
<dbReference type="NCBIfam" id="TIGR01147">
    <property type="entry name" value="V_ATP_synt_G"/>
    <property type="match status" value="1"/>
</dbReference>
<evidence type="ECO:0000256" key="5">
    <source>
        <dbReference type="RuleBase" id="RU364019"/>
    </source>
</evidence>
<dbReference type="Proteomes" id="UP000268321">
    <property type="component" value="Unassembled WGS sequence"/>
</dbReference>
<dbReference type="PANTHER" id="PTHR12713:SF11">
    <property type="entry name" value="V-TYPE PROTON ATPASE SUBUNIT G"/>
    <property type="match status" value="1"/>
</dbReference>
<evidence type="ECO:0000256" key="3">
    <source>
        <dbReference type="ARBA" id="ARBA00022781"/>
    </source>
</evidence>
<dbReference type="PANTHER" id="PTHR12713">
    <property type="entry name" value="VACUOLAR ATP SYNTHASE SUBUNIT G"/>
    <property type="match status" value="1"/>
</dbReference>
<keyword evidence="4 5" id="KW-0406">Ion transport</keyword>
<evidence type="ECO:0000256" key="1">
    <source>
        <dbReference type="ARBA" id="ARBA00010066"/>
    </source>
</evidence>
<evidence type="ECO:0000256" key="2">
    <source>
        <dbReference type="ARBA" id="ARBA00022448"/>
    </source>
</evidence>
<dbReference type="Gene3D" id="1.20.5.2950">
    <property type="match status" value="1"/>
</dbReference>
<reference evidence="8" key="1">
    <citation type="journal article" date="2018" name="Nat. Microbiol.">
        <title>Leveraging single-cell genomics to expand the fungal tree of life.</title>
        <authorList>
            <person name="Ahrendt S.R."/>
            <person name="Quandt C.A."/>
            <person name="Ciobanu D."/>
            <person name="Clum A."/>
            <person name="Salamov A."/>
            <person name="Andreopoulos B."/>
            <person name="Cheng J.F."/>
            <person name="Woyke T."/>
            <person name="Pelin A."/>
            <person name="Henrissat B."/>
            <person name="Reynolds N.K."/>
            <person name="Benny G.L."/>
            <person name="Smith M.E."/>
            <person name="James T.Y."/>
            <person name="Grigoriev I.V."/>
        </authorList>
    </citation>
    <scope>NUCLEOTIDE SEQUENCE [LARGE SCALE GENOMIC DNA]</scope>
    <source>
        <strain evidence="8">Baker2002</strain>
    </source>
</reference>
<dbReference type="FunFam" id="1.20.5.2950:FF:000001">
    <property type="entry name" value="V-type proton ATPase subunit G"/>
    <property type="match status" value="1"/>
</dbReference>
<dbReference type="EMBL" id="ML004457">
    <property type="protein sequence ID" value="RKP30511.1"/>
    <property type="molecule type" value="Genomic_DNA"/>
</dbReference>
<gene>
    <name evidence="7" type="ORF">METBISCDRAFT_16101</name>
</gene>
<name>A0A4P9ZEB7_9ASCO</name>
<keyword evidence="8" id="KW-1185">Reference proteome</keyword>
<keyword evidence="3 5" id="KW-0375">Hydrogen ion transport</keyword>
<evidence type="ECO:0000313" key="8">
    <source>
        <dbReference type="Proteomes" id="UP000268321"/>
    </source>
</evidence>
<comment type="function">
    <text evidence="5">Subunit of the V1 complex of vacuolar(H+)-ATPase (V-ATPase), a multisubunit enzyme composed of a peripheral complex (V1) that hydrolyzes ATP and a membrane integral complex (V0) that translocates protons. V-ATPase is responsible for acidifying and maintaining the pH of intracellular compartments and in some cell types, is targeted to the plasma membrane, where it is responsible for acidifying the extracellular environment.</text>
</comment>
<protein>
    <recommendedName>
        <fullName evidence="5">V-type proton ATPase subunit G</fullName>
    </recommendedName>
</protein>
<feature type="compositionally biased region" description="Basic and acidic residues" evidence="6">
    <location>
        <begin position="32"/>
        <end position="44"/>
    </location>
</feature>
<feature type="region of interest" description="Disordered" evidence="6">
    <location>
        <begin position="25"/>
        <end position="44"/>
    </location>
</feature>
<comment type="subunit">
    <text evidence="5">V-ATPase is a heteromultimeric enzyme made up of two complexes: the ATP-hydrolytic V1 complex and the proton translocation V0 complex.</text>
</comment>